<dbReference type="Proteomes" id="UP000585836">
    <property type="component" value="Unassembled WGS sequence"/>
</dbReference>
<dbReference type="GO" id="GO:0003677">
    <property type="term" value="F:DNA binding"/>
    <property type="evidence" value="ECO:0007669"/>
    <property type="project" value="InterPro"/>
</dbReference>
<dbReference type="AlphaFoldDB" id="A0A7W9UVN0"/>
<dbReference type="Pfam" id="PF02371">
    <property type="entry name" value="Transposase_20"/>
    <property type="match status" value="1"/>
</dbReference>
<evidence type="ECO:0000313" key="4">
    <source>
        <dbReference type="EMBL" id="MBB5931859.1"/>
    </source>
</evidence>
<feature type="compositionally biased region" description="Low complexity" evidence="1">
    <location>
        <begin position="373"/>
        <end position="382"/>
    </location>
</feature>
<feature type="domain" description="Transposase IS116/IS110/IS902 C-terminal" evidence="3">
    <location>
        <begin position="236"/>
        <end position="303"/>
    </location>
</feature>
<feature type="compositionally biased region" description="Polar residues" evidence="1">
    <location>
        <begin position="339"/>
        <end position="350"/>
    </location>
</feature>
<dbReference type="Pfam" id="PF01548">
    <property type="entry name" value="DEDD_Tnp_IS110"/>
    <property type="match status" value="1"/>
</dbReference>
<dbReference type="GO" id="GO:0004803">
    <property type="term" value="F:transposase activity"/>
    <property type="evidence" value="ECO:0007669"/>
    <property type="project" value="InterPro"/>
</dbReference>
<dbReference type="InterPro" id="IPR003346">
    <property type="entry name" value="Transposase_20"/>
</dbReference>
<dbReference type="InterPro" id="IPR047650">
    <property type="entry name" value="Transpos_IS110"/>
</dbReference>
<evidence type="ECO:0000256" key="1">
    <source>
        <dbReference type="SAM" id="MobiDB-lite"/>
    </source>
</evidence>
<dbReference type="GO" id="GO:0006313">
    <property type="term" value="P:DNA transposition"/>
    <property type="evidence" value="ECO:0007669"/>
    <property type="project" value="InterPro"/>
</dbReference>
<feature type="region of interest" description="Disordered" evidence="1">
    <location>
        <begin position="306"/>
        <end position="409"/>
    </location>
</feature>
<proteinExistence type="predicted"/>
<feature type="domain" description="Transposase IS110-like N-terminal" evidence="2">
    <location>
        <begin position="70"/>
        <end position="128"/>
    </location>
</feature>
<evidence type="ECO:0000259" key="2">
    <source>
        <dbReference type="Pfam" id="PF01548"/>
    </source>
</evidence>
<feature type="compositionally biased region" description="Low complexity" evidence="1">
    <location>
        <begin position="306"/>
        <end position="338"/>
    </location>
</feature>
<protein>
    <submittedName>
        <fullName evidence="4">Transposase</fullName>
    </submittedName>
</protein>
<name>A0A7W9UVN0_9ACTN</name>
<organism evidence="4 5">
    <name type="scientific">Streptomyces echinatus</name>
    <dbReference type="NCBI Taxonomy" id="67293"/>
    <lineage>
        <taxon>Bacteria</taxon>
        <taxon>Bacillati</taxon>
        <taxon>Actinomycetota</taxon>
        <taxon>Actinomycetes</taxon>
        <taxon>Kitasatosporales</taxon>
        <taxon>Streptomycetaceae</taxon>
        <taxon>Streptomyces</taxon>
    </lineage>
</organism>
<dbReference type="EMBL" id="JACHJK010000019">
    <property type="protein sequence ID" value="MBB5931859.1"/>
    <property type="molecule type" value="Genomic_DNA"/>
</dbReference>
<accession>A0A7W9UVN0</accession>
<reference evidence="4 5" key="1">
    <citation type="submission" date="2020-08" db="EMBL/GenBank/DDBJ databases">
        <title>Genomic Encyclopedia of Type Strains, Phase III (KMG-III): the genomes of soil and plant-associated and newly described type strains.</title>
        <authorList>
            <person name="Whitman W."/>
        </authorList>
    </citation>
    <scope>NUCLEOTIDE SEQUENCE [LARGE SCALE GENOMIC DNA]</scope>
    <source>
        <strain evidence="4 5">CECT 3313</strain>
    </source>
</reference>
<evidence type="ECO:0000259" key="3">
    <source>
        <dbReference type="Pfam" id="PF02371"/>
    </source>
</evidence>
<evidence type="ECO:0000313" key="5">
    <source>
        <dbReference type="Proteomes" id="UP000585836"/>
    </source>
</evidence>
<comment type="caution">
    <text evidence="4">The sequence shown here is derived from an EMBL/GenBank/DDBJ whole genome shotgun (WGS) entry which is preliminary data.</text>
</comment>
<dbReference type="PANTHER" id="PTHR33055:SF3">
    <property type="entry name" value="PUTATIVE TRANSPOSASE FOR IS117-RELATED"/>
    <property type="match status" value="1"/>
</dbReference>
<sequence>MSLATASGRAPIEAGWSTTTSTVGACEIGCDVHPGPFTPFGLWGTLYEASEPFRTTRLSHLSTRPLRKPDAFIIADAPRAMPHTLRAIDSEDETIAELEMIVGFDDDLAGEATRVANRLHGLLTQIHPSLERVLGPRLQHPAVLALLERFGSPAQIRKAGRRRLVTLLRPKAPRMAERLVDEIFDALDEQTVTVPGTDAAALIVPSLAASLTAVLDQRRLLAGRIEELLEAHPLSKVLTSMPGIGVRTGARILIEVGDGSTFPTAGHLAAYAGLAPATRSSGSSRRGNKQLKRAFFLSAFAALGDPASRPTTTRRSPRASTTPRPCSASPGAGPTSSSRCSATEPSTNLNPPRPGEEFRPISQSSGRSRRRAASAAGHSQARTAQEPLCPAFRQSDGSVPTPPGRRRRD</sequence>
<dbReference type="InterPro" id="IPR002525">
    <property type="entry name" value="Transp_IS110-like_N"/>
</dbReference>
<gene>
    <name evidence="4" type="ORF">FHS34_007368</name>
</gene>
<dbReference type="PANTHER" id="PTHR33055">
    <property type="entry name" value="TRANSPOSASE FOR INSERTION SEQUENCE ELEMENT IS1111A"/>
    <property type="match status" value="1"/>
</dbReference>
<keyword evidence="5" id="KW-1185">Reference proteome</keyword>